<organism evidence="2 3">
    <name type="scientific">Roseicyclus marinus</name>
    <dbReference type="NCBI Taxonomy" id="2161673"/>
    <lineage>
        <taxon>Bacteria</taxon>
        <taxon>Pseudomonadati</taxon>
        <taxon>Pseudomonadota</taxon>
        <taxon>Alphaproteobacteria</taxon>
        <taxon>Rhodobacterales</taxon>
        <taxon>Roseobacteraceae</taxon>
        <taxon>Roseicyclus</taxon>
    </lineage>
</organism>
<evidence type="ECO:0000313" key="2">
    <source>
        <dbReference type="EMBL" id="BDW85902.1"/>
    </source>
</evidence>
<feature type="domain" description="Methyltransferase FkbM" evidence="1">
    <location>
        <begin position="69"/>
        <end position="215"/>
    </location>
</feature>
<dbReference type="Pfam" id="PF05050">
    <property type="entry name" value="Methyltransf_21"/>
    <property type="match status" value="1"/>
</dbReference>
<evidence type="ECO:0000259" key="1">
    <source>
        <dbReference type="Pfam" id="PF05050"/>
    </source>
</evidence>
<dbReference type="InterPro" id="IPR052514">
    <property type="entry name" value="SAM-dependent_MTase"/>
</dbReference>
<dbReference type="Gene3D" id="3.40.50.150">
    <property type="entry name" value="Vaccinia Virus protein VP39"/>
    <property type="match status" value="1"/>
</dbReference>
<proteinExistence type="predicted"/>
<keyword evidence="3" id="KW-1185">Reference proteome</keyword>
<dbReference type="InterPro" id="IPR029063">
    <property type="entry name" value="SAM-dependent_MTases_sf"/>
</dbReference>
<gene>
    <name evidence="2" type="ORF">MACH21_20790</name>
</gene>
<dbReference type="AlphaFoldDB" id="A0AA48KIK1"/>
<sequence>MTTAPLAHFARHDLWPIGPVEGLFAAGSDLPMALGAICFRKLKRRLMARAEERFDALAAALGPGDIALDLGANVGDMTAKLAATGAEVHAFEPEPATFALLAERFAGQANVHLHQAAVSDRDGTTTLILPASFAERPRSASKAASIAHGRYAVAGHIAHEVETRDIRAILAGLTKPPRLIKMDIEGAELAVLAAMRAAGCFHDGLAVFVETHERLDPATYADVRALTLWARTDAPGYVNLNWG</sequence>
<dbReference type="PANTHER" id="PTHR34203">
    <property type="entry name" value="METHYLTRANSFERASE, FKBM FAMILY PROTEIN"/>
    <property type="match status" value="1"/>
</dbReference>
<dbReference type="RefSeq" id="WP_338271748.1">
    <property type="nucleotide sequence ID" value="NZ_AP027266.1"/>
</dbReference>
<accession>A0AA48KIK1</accession>
<name>A0AA48KIK1_9RHOB</name>
<dbReference type="SUPFAM" id="SSF53335">
    <property type="entry name" value="S-adenosyl-L-methionine-dependent methyltransferases"/>
    <property type="match status" value="1"/>
</dbReference>
<dbReference type="Proteomes" id="UP001337723">
    <property type="component" value="Chromosome"/>
</dbReference>
<protein>
    <recommendedName>
        <fullName evidence="1">Methyltransferase FkbM domain-containing protein</fullName>
    </recommendedName>
</protein>
<dbReference type="PANTHER" id="PTHR34203:SF15">
    <property type="entry name" value="SLL1173 PROTEIN"/>
    <property type="match status" value="1"/>
</dbReference>
<dbReference type="InterPro" id="IPR006342">
    <property type="entry name" value="FkbM_mtfrase"/>
</dbReference>
<dbReference type="EMBL" id="AP027266">
    <property type="protein sequence ID" value="BDW85902.1"/>
    <property type="molecule type" value="Genomic_DNA"/>
</dbReference>
<evidence type="ECO:0000313" key="3">
    <source>
        <dbReference type="Proteomes" id="UP001337723"/>
    </source>
</evidence>
<dbReference type="NCBIfam" id="TIGR01444">
    <property type="entry name" value="fkbM_fam"/>
    <property type="match status" value="1"/>
</dbReference>
<reference evidence="2 3" key="1">
    <citation type="submission" date="2023-01" db="EMBL/GenBank/DDBJ databases">
        <title>Complete genome sequence of Roseicyclus marinus strain Dej080120_10.</title>
        <authorList>
            <person name="Ueki S."/>
            <person name="Maruyama F."/>
        </authorList>
    </citation>
    <scope>NUCLEOTIDE SEQUENCE [LARGE SCALE GENOMIC DNA]</scope>
    <source>
        <strain evidence="2 3">Dej080120_10</strain>
    </source>
</reference>
<dbReference type="KEGG" id="rmai:MACH21_20790"/>